<dbReference type="Proteomes" id="UP001492380">
    <property type="component" value="Unassembled WGS sequence"/>
</dbReference>
<reference evidence="2 3" key="1">
    <citation type="submission" date="2024-04" db="EMBL/GenBank/DDBJ databases">
        <title>Phyllosticta paracitricarpa is synonymous to the EU quarantine fungus P. citricarpa based on phylogenomic analyses.</title>
        <authorList>
            <consortium name="Lawrence Berkeley National Laboratory"/>
            <person name="Van Ingen-Buijs V.A."/>
            <person name="Van Westerhoven A.C."/>
            <person name="Haridas S."/>
            <person name="Skiadas P."/>
            <person name="Martin F."/>
            <person name="Groenewald J.Z."/>
            <person name="Crous P.W."/>
            <person name="Seidl M.F."/>
        </authorList>
    </citation>
    <scope>NUCLEOTIDE SEQUENCE [LARGE SCALE GENOMIC DNA]</scope>
    <source>
        <strain evidence="2 3">CBS 123374</strain>
    </source>
</reference>
<evidence type="ECO:0000313" key="2">
    <source>
        <dbReference type="EMBL" id="KAK8231976.1"/>
    </source>
</evidence>
<evidence type="ECO:0000313" key="3">
    <source>
        <dbReference type="Proteomes" id="UP001492380"/>
    </source>
</evidence>
<gene>
    <name evidence="2" type="ORF">HDK90DRAFT_292084</name>
</gene>
<protein>
    <submittedName>
        <fullName evidence="2">Uncharacterized protein</fullName>
    </submittedName>
</protein>
<evidence type="ECO:0000256" key="1">
    <source>
        <dbReference type="SAM" id="MobiDB-lite"/>
    </source>
</evidence>
<keyword evidence="3" id="KW-1185">Reference proteome</keyword>
<dbReference type="EMBL" id="JBBWRZ010000007">
    <property type="protein sequence ID" value="KAK8231976.1"/>
    <property type="molecule type" value="Genomic_DNA"/>
</dbReference>
<accession>A0ABR1YL43</accession>
<organism evidence="2 3">
    <name type="scientific">Phyllosticta capitalensis</name>
    <dbReference type="NCBI Taxonomy" id="121624"/>
    <lineage>
        <taxon>Eukaryota</taxon>
        <taxon>Fungi</taxon>
        <taxon>Dikarya</taxon>
        <taxon>Ascomycota</taxon>
        <taxon>Pezizomycotina</taxon>
        <taxon>Dothideomycetes</taxon>
        <taxon>Dothideomycetes incertae sedis</taxon>
        <taxon>Botryosphaeriales</taxon>
        <taxon>Phyllostictaceae</taxon>
        <taxon>Phyllosticta</taxon>
    </lineage>
</organism>
<feature type="compositionally biased region" description="Low complexity" evidence="1">
    <location>
        <begin position="183"/>
        <end position="203"/>
    </location>
</feature>
<comment type="caution">
    <text evidence="2">The sequence shown here is derived from an EMBL/GenBank/DDBJ whole genome shotgun (WGS) entry which is preliminary data.</text>
</comment>
<name>A0ABR1YL43_9PEZI</name>
<sequence length="203" mass="22653">MATGQPGAACRRSAQRQRFLWNRNHVGVEERVVDFPLIARKSRQSQRRGREVARRRAGGLGWLLWRALIGAAETGGPSTHHLRFHFISRDSADTQQIQEKEKGRRRENVETRQNFWCRGGSAYYKGHVLVAAVPLPTITTAALPAWYTKVLSPSVEPPRAAEDSQQSQSHLHSPKTCKGGSQGSRVSPSVRQVSQSRPSQPTL</sequence>
<feature type="region of interest" description="Disordered" evidence="1">
    <location>
        <begin position="156"/>
        <end position="203"/>
    </location>
</feature>
<proteinExistence type="predicted"/>